<evidence type="ECO:0000256" key="2">
    <source>
        <dbReference type="SAM" id="SignalP"/>
    </source>
</evidence>
<dbReference type="PANTHER" id="PTHR30006">
    <property type="entry name" value="THIAMINE-BINDING PERIPLASMIC PROTEIN-RELATED"/>
    <property type="match status" value="1"/>
</dbReference>
<comment type="caution">
    <text evidence="3">The sequence shown here is derived from an EMBL/GenBank/DDBJ whole genome shotgun (WGS) entry which is preliminary data.</text>
</comment>
<feature type="signal peptide" evidence="2">
    <location>
        <begin position="1"/>
        <end position="23"/>
    </location>
</feature>
<protein>
    <submittedName>
        <fullName evidence="3">Iron(III) transport system substrate-binding protein</fullName>
    </submittedName>
</protein>
<proteinExistence type="predicted"/>
<dbReference type="Gene3D" id="3.40.190.10">
    <property type="entry name" value="Periplasmic binding protein-like II"/>
    <property type="match status" value="2"/>
</dbReference>
<dbReference type="RefSeq" id="WP_354442516.1">
    <property type="nucleotide sequence ID" value="NZ_JBEPSH010000003.1"/>
</dbReference>
<dbReference type="PANTHER" id="PTHR30006:SF24">
    <property type="entry name" value="SLL0237 PROTEIN"/>
    <property type="match status" value="1"/>
</dbReference>
<reference evidence="3 4" key="1">
    <citation type="submission" date="2024-06" db="EMBL/GenBank/DDBJ databases">
        <title>Sorghum-associated microbial communities from plants grown in Nebraska, USA.</title>
        <authorList>
            <person name="Schachtman D."/>
        </authorList>
    </citation>
    <scope>NUCLEOTIDE SEQUENCE [LARGE SCALE GENOMIC DNA]</scope>
    <source>
        <strain evidence="3 4">2709</strain>
    </source>
</reference>
<name>A0ABV2Q751_9BURK</name>
<keyword evidence="4" id="KW-1185">Reference proteome</keyword>
<dbReference type="EMBL" id="JBEPSH010000003">
    <property type="protein sequence ID" value="MET4576432.1"/>
    <property type="molecule type" value="Genomic_DNA"/>
</dbReference>
<dbReference type="InterPro" id="IPR006059">
    <property type="entry name" value="SBP"/>
</dbReference>
<accession>A0ABV2Q751</accession>
<dbReference type="Pfam" id="PF13416">
    <property type="entry name" value="SBP_bac_8"/>
    <property type="match status" value="1"/>
</dbReference>
<evidence type="ECO:0000313" key="3">
    <source>
        <dbReference type="EMBL" id="MET4576432.1"/>
    </source>
</evidence>
<sequence>MKKLTTAAFGLAFALAPFASAHAQSLAELAKTAASKPPVTWYESSPSEQIDKVLAAFGRKYPSVKVRHTRLVGGNELAVRGVQEMQARGYTGDLLTGGADHMSHLKGRGYLEGVNWSQFGVPKSYAPNPEMVATTASVYVALWNTRKVTEAESPKTWEDVLNPKWTNRVGSWVRAASFAQLAATQGPDSAKRQLERFIKLKPMLYKSTFPLAQAVGSGEVDMGIGFYHSTLPPMNAGAPIQMRALDVVPMHMIYSGVSKGARNPEGAKLLMAWLTTNEGALAYEEATGRGNPLVTATKTAKFIAGKKVSEWPPEKSDELGALNEYYNKMLEAVGSAK</sequence>
<organism evidence="3 4">
    <name type="scientific">Ottowia thiooxydans</name>
    <dbReference type="NCBI Taxonomy" id="219182"/>
    <lineage>
        <taxon>Bacteria</taxon>
        <taxon>Pseudomonadati</taxon>
        <taxon>Pseudomonadota</taxon>
        <taxon>Betaproteobacteria</taxon>
        <taxon>Burkholderiales</taxon>
        <taxon>Comamonadaceae</taxon>
        <taxon>Ottowia</taxon>
    </lineage>
</organism>
<dbReference type="SUPFAM" id="SSF53850">
    <property type="entry name" value="Periplasmic binding protein-like II"/>
    <property type="match status" value="1"/>
</dbReference>
<dbReference type="Proteomes" id="UP001549320">
    <property type="component" value="Unassembled WGS sequence"/>
</dbReference>
<evidence type="ECO:0000256" key="1">
    <source>
        <dbReference type="ARBA" id="ARBA00022729"/>
    </source>
</evidence>
<evidence type="ECO:0000313" key="4">
    <source>
        <dbReference type="Proteomes" id="UP001549320"/>
    </source>
</evidence>
<feature type="chain" id="PRO_5046357356" evidence="2">
    <location>
        <begin position="24"/>
        <end position="337"/>
    </location>
</feature>
<keyword evidence="1 2" id="KW-0732">Signal</keyword>
<gene>
    <name evidence="3" type="ORF">ABIE13_001541</name>
</gene>